<gene>
    <name evidence="3" type="ordered locus">Slin_2131</name>
</gene>
<proteinExistence type="predicted"/>
<keyword evidence="4" id="KW-1185">Reference proteome</keyword>
<evidence type="ECO:0000313" key="4">
    <source>
        <dbReference type="Proteomes" id="UP000002028"/>
    </source>
</evidence>
<evidence type="ECO:0000313" key="3">
    <source>
        <dbReference type="EMBL" id="ADB38161.1"/>
    </source>
</evidence>
<dbReference type="InterPro" id="IPR006827">
    <property type="entry name" value="Lant_deHydtase_N"/>
</dbReference>
<dbReference type="HOGENOM" id="CLU_010573_0_0_10"/>
<dbReference type="Pfam" id="PF04738">
    <property type="entry name" value="Lant_dehydr_N"/>
    <property type="match status" value="1"/>
</dbReference>
<sequence>MQQLAFYYLRTPLISFSQLLDLLDRGDLVTFVQQPVVGEAIFLASPTLYEQIQSDPQLRNDKLRQTVLKYVLRMGSRSTPFGLFAGCWLGHVGPVTSLEVLDRQVNCHYRLSAPILGELLNYLNTNSSLRHSLRYQVNTSLYPVGKVYRYLEVDASDSPARFFTSQLQGNPALRCVLRLARQSTPFQTYVKELTQLGYEACESQAFVDQLIADQVLVSELSLNVTGADALDRLNEVLQHLPEGKTIWASLNQLSSLLAQRACLKTKNAAIRTLFQEQFGLVLPPIPLLQGDTLFTGQGHQLSASLLRGLQKSLQNLFCLYAALRPAEALVSFKKAFYARYGDQEIPLSVALDAESGIGYGNQPVAGDTPIMETLMAASLLGLNQQESTPLNPAWDKWLLKRYESWQTQSKPVLELTNADLTGWSDSPISIPESYYVLGYFLAASSKDLDTGRYKFRSKVMAGPSAFSLLGRFCRADKELNKQVQGAYQQLQKQNTDRIYAEIVHLPSIAVGNVVQRPHLSEYEIPYLGLSTLPPEKQIPITDLWVSVPNGERVILRSRRLNKQIVPRLTTAHNYLSGLPTYRFLCDLQQQESPLMVQWPWGSLSTFRYLPRVEYRQIILQEARWRLDQADIDNSITDAENVARWRQLWQWPRFVALIQADQELFLDMDNSDCQKLLVSTLRRLTPLYVFEWLQTPDQCCVHGPQGPLTHEVILPFVQRRSSLASPPVKISNLSIERTFIPGSDWLFLKVYGGPQVCKQLLIKLGKLARSSIRAGTISHWFFIRYEDPEPHLRFRFHLTDKNNYTSLLSACQRQLQVWINTGEIHRVQLDTYQRELERYGVERIENTEWIFWTDSDAVLTIRQNEDAEQALLGAALLGTDRYLTDFGLNLVDKSTFCLKGFQALFNQEGAQSSLKKQLANLYRQNQSILIKLMTKAESPSLTDELHHLIFYNRSHRAKPFMLSPIFTNDQLQPYIASLIHLFINRLFDQHQRSYEVLVYHHLARFYKSQLAQNK</sequence>
<feature type="domain" description="Lantibiotic dehydratase N-terminal" evidence="1">
    <location>
        <begin position="33"/>
        <end position="676"/>
    </location>
</feature>
<dbReference type="AlphaFoldDB" id="D2QDN1"/>
<evidence type="ECO:0000259" key="1">
    <source>
        <dbReference type="Pfam" id="PF04738"/>
    </source>
</evidence>
<evidence type="ECO:0000259" key="2">
    <source>
        <dbReference type="Pfam" id="PF14028"/>
    </source>
</evidence>
<dbReference type="RefSeq" id="WP_012926707.1">
    <property type="nucleotide sequence ID" value="NC_013730.1"/>
</dbReference>
<dbReference type="STRING" id="504472.Slin_2131"/>
<name>D2QDN1_SPILD</name>
<accession>D2QDN1</accession>
<dbReference type="eggNOG" id="ENOG502Z81U">
    <property type="taxonomic scope" value="Bacteria"/>
</dbReference>
<dbReference type="InterPro" id="IPR023809">
    <property type="entry name" value="Thiopep_bacteriocin_synth_dom"/>
</dbReference>
<reference evidence="3 4" key="1">
    <citation type="journal article" date="2010" name="Stand. Genomic Sci.">
        <title>Complete genome sequence of Spirosoma linguale type strain (1).</title>
        <authorList>
            <person name="Lail K."/>
            <person name="Sikorski J."/>
            <person name="Saunders E."/>
            <person name="Lapidus A."/>
            <person name="Glavina Del Rio T."/>
            <person name="Copeland A."/>
            <person name="Tice H."/>
            <person name="Cheng J.-F."/>
            <person name="Lucas S."/>
            <person name="Nolan M."/>
            <person name="Bruce D."/>
            <person name="Goodwin L."/>
            <person name="Pitluck S."/>
            <person name="Ivanova N."/>
            <person name="Mavromatis K."/>
            <person name="Ovchinnikova G."/>
            <person name="Pati A."/>
            <person name="Chen A."/>
            <person name="Palaniappan K."/>
            <person name="Land M."/>
            <person name="Hauser L."/>
            <person name="Chang Y.-J."/>
            <person name="Jeffries C.D."/>
            <person name="Chain P."/>
            <person name="Brettin T."/>
            <person name="Detter J.C."/>
            <person name="Schuetze A."/>
            <person name="Rohde M."/>
            <person name="Tindall B.J."/>
            <person name="Goeker M."/>
            <person name="Bristow J."/>
            <person name="Eisen J.A."/>
            <person name="Markowitz V."/>
            <person name="Hugenholtz P."/>
            <person name="Kyrpides N.C."/>
            <person name="Klenk H.-P."/>
            <person name="Chen F."/>
        </authorList>
    </citation>
    <scope>NUCLEOTIDE SEQUENCE [LARGE SCALE GENOMIC DNA]</scope>
    <source>
        <strain evidence="4">ATCC 33905 / DSM 74 / LMG 10896 / Claus 1</strain>
    </source>
</reference>
<dbReference type="Pfam" id="PF14028">
    <property type="entry name" value="Lant_dehydr_C"/>
    <property type="match status" value="1"/>
</dbReference>
<dbReference type="NCBIfam" id="TIGR03891">
    <property type="entry name" value="thiopep_ocin"/>
    <property type="match status" value="1"/>
</dbReference>
<dbReference type="KEGG" id="sli:Slin_2131"/>
<protein>
    <submittedName>
        <fullName evidence="3">Lantibiotic dehydratase domain protein</fullName>
    </submittedName>
</protein>
<feature type="domain" description="Thiopeptide-type bacteriocin biosynthesis" evidence="2">
    <location>
        <begin position="744"/>
        <end position="1005"/>
    </location>
</feature>
<organism evidence="3 4">
    <name type="scientific">Spirosoma linguale (strain ATCC 33905 / DSM 74 / LMG 10896 / Claus 1)</name>
    <dbReference type="NCBI Taxonomy" id="504472"/>
    <lineage>
        <taxon>Bacteria</taxon>
        <taxon>Pseudomonadati</taxon>
        <taxon>Bacteroidota</taxon>
        <taxon>Cytophagia</taxon>
        <taxon>Cytophagales</taxon>
        <taxon>Cytophagaceae</taxon>
        <taxon>Spirosoma</taxon>
    </lineage>
</organism>
<dbReference type="Proteomes" id="UP000002028">
    <property type="component" value="Chromosome"/>
</dbReference>
<dbReference type="EMBL" id="CP001769">
    <property type="protein sequence ID" value="ADB38161.1"/>
    <property type="molecule type" value="Genomic_DNA"/>
</dbReference>